<sequence>MSEESRQYEDVDLATWAVDSDEYWEPDAPEPEPTPATWPNRVVAFGHWATSVARGLLDIRFTRVATRDLLPAVYALGLVLAVAIPIALTVLVFQWSIFAGVLFLLVVAPVMGVTIAATIRLCLELVLSLIELAGMVDDISTMGAELQNSLGDLSGPVHQMASSVRAVQFWRFKERRQSAKVREMRR</sequence>
<dbReference type="Pfam" id="PF14110">
    <property type="entry name" value="DUF4282"/>
    <property type="match status" value="1"/>
</dbReference>
<keyword evidence="1" id="KW-0812">Transmembrane</keyword>
<dbReference type="Proteomes" id="UP000655868">
    <property type="component" value="Unassembled WGS sequence"/>
</dbReference>
<dbReference type="RefSeq" id="WP_199704742.1">
    <property type="nucleotide sequence ID" value="NZ_JAEMNV010000004.1"/>
</dbReference>
<keyword evidence="3" id="KW-1185">Reference proteome</keyword>
<gene>
    <name evidence="2" type="ORF">JGU71_13825</name>
</gene>
<dbReference type="InterPro" id="IPR025557">
    <property type="entry name" value="DUF4282"/>
</dbReference>
<feature type="transmembrane region" description="Helical" evidence="1">
    <location>
        <begin position="69"/>
        <end position="91"/>
    </location>
</feature>
<keyword evidence="1" id="KW-1133">Transmembrane helix</keyword>
<reference evidence="2" key="1">
    <citation type="submission" date="2020-12" db="EMBL/GenBank/DDBJ databases">
        <title>Antrihabitans popcorni sp. nov. and Antrihabitans auranticaus sp. nov., isolated from a larva cave.</title>
        <authorList>
            <person name="Lee S.D."/>
            <person name="Kim I.S."/>
        </authorList>
    </citation>
    <scope>NUCLEOTIDE SEQUENCE</scope>
    <source>
        <strain evidence="2">YC3-6</strain>
    </source>
</reference>
<dbReference type="AlphaFoldDB" id="A0A934NR68"/>
<protein>
    <submittedName>
        <fullName evidence="2">DUF4282 domain-containing protein</fullName>
    </submittedName>
</protein>
<proteinExistence type="predicted"/>
<evidence type="ECO:0000313" key="2">
    <source>
        <dbReference type="EMBL" id="MBJ8339971.1"/>
    </source>
</evidence>
<accession>A0A934NR68</accession>
<evidence type="ECO:0000313" key="3">
    <source>
        <dbReference type="Proteomes" id="UP000655868"/>
    </source>
</evidence>
<evidence type="ECO:0000256" key="1">
    <source>
        <dbReference type="SAM" id="Phobius"/>
    </source>
</evidence>
<feature type="transmembrane region" description="Helical" evidence="1">
    <location>
        <begin position="97"/>
        <end position="123"/>
    </location>
</feature>
<name>A0A934NR68_9NOCA</name>
<dbReference type="EMBL" id="JAEMNV010000004">
    <property type="protein sequence ID" value="MBJ8339971.1"/>
    <property type="molecule type" value="Genomic_DNA"/>
</dbReference>
<keyword evidence="1" id="KW-0472">Membrane</keyword>
<organism evidence="2 3">
    <name type="scientific">Antrihabitans stalagmiti</name>
    <dbReference type="NCBI Taxonomy" id="2799499"/>
    <lineage>
        <taxon>Bacteria</taxon>
        <taxon>Bacillati</taxon>
        <taxon>Actinomycetota</taxon>
        <taxon>Actinomycetes</taxon>
        <taxon>Mycobacteriales</taxon>
        <taxon>Nocardiaceae</taxon>
        <taxon>Antrihabitans</taxon>
    </lineage>
</organism>
<comment type="caution">
    <text evidence="2">The sequence shown here is derived from an EMBL/GenBank/DDBJ whole genome shotgun (WGS) entry which is preliminary data.</text>
</comment>